<proteinExistence type="evidence at transcript level"/>
<dbReference type="AlphaFoldDB" id="A0A291C303"/>
<organism evidence="6">
    <name type="scientific">Conus praecellens</name>
    <name type="common">Admirable cone</name>
    <dbReference type="NCBI Taxonomy" id="128530"/>
    <lineage>
        <taxon>Eukaryota</taxon>
        <taxon>Metazoa</taxon>
        <taxon>Spiralia</taxon>
        <taxon>Lophotrochozoa</taxon>
        <taxon>Mollusca</taxon>
        <taxon>Gastropoda</taxon>
        <taxon>Caenogastropoda</taxon>
        <taxon>Neogastropoda</taxon>
        <taxon>Conoidea</taxon>
        <taxon>Conidae</taxon>
        <taxon>Conus</taxon>
        <taxon>Turriconus</taxon>
    </lineage>
</organism>
<dbReference type="Pfam" id="PF16981">
    <property type="entry name" value="Chi-conotoxin"/>
    <property type="match status" value="1"/>
</dbReference>
<evidence type="ECO:0000256" key="1">
    <source>
        <dbReference type="ARBA" id="ARBA00004613"/>
    </source>
</evidence>
<reference evidence="6" key="2">
    <citation type="submission" date="2017-07" db="EMBL/GenBank/DDBJ databases">
        <authorList>
            <person name="Sun Z.S."/>
            <person name="Albrecht U."/>
            <person name="Echele G."/>
            <person name="Lee C.C."/>
        </authorList>
    </citation>
    <scope>NUCLEOTIDE SEQUENCE</scope>
    <source>
        <strain evidence="6">T_Ps5.18</strain>
    </source>
</reference>
<dbReference type="GO" id="GO:0090729">
    <property type="term" value="F:toxin activity"/>
    <property type="evidence" value="ECO:0007669"/>
    <property type="project" value="UniProtKB-UniRule"/>
</dbReference>
<protein>
    <recommendedName>
        <fullName evidence="5">Conotoxin</fullName>
    </recommendedName>
</protein>
<evidence type="ECO:0000256" key="5">
    <source>
        <dbReference type="RuleBase" id="RU367125"/>
    </source>
</evidence>
<dbReference type="EMBL" id="MF576976">
    <property type="protein sequence ID" value="ATF27810.1"/>
    <property type="molecule type" value="mRNA"/>
</dbReference>
<sequence>MLCLPVFIILLLLVSPAATLPVESDLQRDLTQVSSKDFGMRTELKLKRRLQRPTCCGRGICCKWPKSSTV</sequence>
<keyword evidence="4 5" id="KW-0732">Signal</keyword>
<feature type="signal peptide" evidence="5">
    <location>
        <begin position="1"/>
        <end position="19"/>
    </location>
</feature>
<keyword evidence="2 5" id="KW-0964">Secreted</keyword>
<name>A0A291C303_CONPC</name>
<keyword evidence="3 5" id="KW-0800">Toxin</keyword>
<evidence type="ECO:0000256" key="3">
    <source>
        <dbReference type="ARBA" id="ARBA00022656"/>
    </source>
</evidence>
<dbReference type="GO" id="GO:0005576">
    <property type="term" value="C:extracellular region"/>
    <property type="evidence" value="ECO:0007669"/>
    <property type="project" value="UniProtKB-SubCell"/>
</dbReference>
<accession>A0A291C303</accession>
<comment type="similarity">
    <text evidence="5">Belongs to the conotoxin T superfamily.</text>
</comment>
<evidence type="ECO:0000256" key="2">
    <source>
        <dbReference type="ARBA" id="ARBA00022525"/>
    </source>
</evidence>
<dbReference type="InterPro" id="IPR031565">
    <property type="entry name" value="T-conotoxin"/>
</dbReference>
<feature type="chain" id="PRO_5028515801" description="Conotoxin" evidence="5">
    <location>
        <begin position="20"/>
        <end position="70"/>
    </location>
</feature>
<evidence type="ECO:0000256" key="4">
    <source>
        <dbReference type="ARBA" id="ARBA00022729"/>
    </source>
</evidence>
<comment type="subcellular location">
    <subcellularLocation>
        <location evidence="1 5">Secreted</location>
    </subcellularLocation>
</comment>
<evidence type="ECO:0000313" key="6">
    <source>
        <dbReference type="EMBL" id="ATF27810.1"/>
    </source>
</evidence>
<reference evidence="6" key="1">
    <citation type="journal article" date="2017" name="Genome Biol. Evol.">
        <title>Divergence of the Venom Exogene Repertoire in Two Sister Species of Turriconus.</title>
        <authorList>
            <person name="Li Q."/>
            <person name="Barghi N."/>
            <person name="Lu A."/>
            <person name="Fedosov A.E."/>
            <person name="Bandyopadhyay P.K."/>
            <person name="Lluisma A.O."/>
            <person name="Concepcion G.P."/>
            <person name="Yandell M."/>
            <person name="Olivera B.M."/>
            <person name="Safavi-Hemami H."/>
        </authorList>
    </citation>
    <scope>NUCLEOTIDE SEQUENCE</scope>
    <source>
        <strain evidence="6">T_Ps5.18</strain>
    </source>
</reference>